<dbReference type="GO" id="GO:0003924">
    <property type="term" value="F:GTPase activity"/>
    <property type="evidence" value="ECO:0007669"/>
    <property type="project" value="InterPro"/>
</dbReference>
<dbReference type="NCBIfam" id="TIGR00231">
    <property type="entry name" value="small_GTP"/>
    <property type="match status" value="1"/>
</dbReference>
<dbReference type="OrthoDB" id="6585768at2759"/>
<keyword evidence="1" id="KW-0547">Nucleotide-binding</keyword>
<evidence type="ECO:0000256" key="1">
    <source>
        <dbReference type="ARBA" id="ARBA00022741"/>
    </source>
</evidence>
<dbReference type="SMART" id="SM00175">
    <property type="entry name" value="RAB"/>
    <property type="match status" value="1"/>
</dbReference>
<dbReference type="PRINTS" id="PR00449">
    <property type="entry name" value="RASTRNSFRMNG"/>
</dbReference>
<evidence type="ECO:0000313" key="3">
    <source>
        <dbReference type="Proteomes" id="UP000769528"/>
    </source>
</evidence>
<dbReference type="PROSITE" id="PS51419">
    <property type="entry name" value="RAB"/>
    <property type="match status" value="1"/>
</dbReference>
<dbReference type="GO" id="GO:0005525">
    <property type="term" value="F:GTP binding"/>
    <property type="evidence" value="ECO:0007669"/>
    <property type="project" value="InterPro"/>
</dbReference>
<sequence>MFRKYGTLALLGDVQIGKTALMIKYVNDTYDPHYKKTEGVNFMEKTIELDQTDIRFSIYDLGGSKEFENMLPLATQDAISVCFLFDLTRRESLENVKNWWKLVKLSSRNSNAIPVLIGTKYDIFLEMPKEHQSYVHSRSIQFAKSLKSSLIFISTSDSINVQKVFKILISKSFDLKLTIPEFFRIGEPILIHSTATLDSVL</sequence>
<keyword evidence="3" id="KW-1185">Reference proteome</keyword>
<dbReference type="InterPro" id="IPR001806">
    <property type="entry name" value="Small_GTPase"/>
</dbReference>
<dbReference type="FunFam" id="3.40.50.300:FF:001447">
    <property type="entry name" value="Ras-related protein Rab-1B"/>
    <property type="match status" value="1"/>
</dbReference>
<organism evidence="2 3">
    <name type="scientific">Wickerhamomyces mucosus</name>
    <dbReference type="NCBI Taxonomy" id="1378264"/>
    <lineage>
        <taxon>Eukaryota</taxon>
        <taxon>Fungi</taxon>
        <taxon>Dikarya</taxon>
        <taxon>Ascomycota</taxon>
        <taxon>Saccharomycotina</taxon>
        <taxon>Saccharomycetes</taxon>
        <taxon>Phaffomycetales</taxon>
        <taxon>Wickerhamomycetaceae</taxon>
        <taxon>Wickerhamomyces</taxon>
    </lineage>
</organism>
<dbReference type="Gene3D" id="3.40.50.300">
    <property type="entry name" value="P-loop containing nucleotide triphosphate hydrolases"/>
    <property type="match status" value="1"/>
</dbReference>
<protein>
    <submittedName>
        <fullName evidence="2">Uncharacterized protein</fullName>
    </submittedName>
</protein>
<dbReference type="SMART" id="SM00174">
    <property type="entry name" value="RHO"/>
    <property type="match status" value="1"/>
</dbReference>
<name>A0A9P8PPV3_9ASCO</name>
<reference evidence="2" key="2">
    <citation type="submission" date="2021-01" db="EMBL/GenBank/DDBJ databases">
        <authorList>
            <person name="Schikora-Tamarit M.A."/>
        </authorList>
    </citation>
    <scope>NUCLEOTIDE SEQUENCE</scope>
    <source>
        <strain evidence="2">CBS6341</strain>
    </source>
</reference>
<gene>
    <name evidence="2" type="ORF">WICMUC_002805</name>
</gene>
<reference evidence="2" key="1">
    <citation type="journal article" date="2021" name="Open Biol.">
        <title>Shared evolutionary footprints suggest mitochondrial oxidative damage underlies multiple complex I losses in fungi.</title>
        <authorList>
            <person name="Schikora-Tamarit M.A."/>
            <person name="Marcet-Houben M."/>
            <person name="Nosek J."/>
            <person name="Gabaldon T."/>
        </authorList>
    </citation>
    <scope>NUCLEOTIDE SEQUENCE</scope>
    <source>
        <strain evidence="2">CBS6341</strain>
    </source>
</reference>
<dbReference type="AlphaFoldDB" id="A0A9P8PPV3"/>
<evidence type="ECO:0000313" key="2">
    <source>
        <dbReference type="EMBL" id="KAH3675149.1"/>
    </source>
</evidence>
<proteinExistence type="predicted"/>
<comment type="caution">
    <text evidence="2">The sequence shown here is derived from an EMBL/GenBank/DDBJ whole genome shotgun (WGS) entry which is preliminary data.</text>
</comment>
<dbReference type="InterPro" id="IPR027417">
    <property type="entry name" value="P-loop_NTPase"/>
</dbReference>
<dbReference type="EMBL" id="JAEUBF010000781">
    <property type="protein sequence ID" value="KAH3675149.1"/>
    <property type="molecule type" value="Genomic_DNA"/>
</dbReference>
<dbReference type="InterPro" id="IPR005225">
    <property type="entry name" value="Small_GTP-bd"/>
</dbReference>
<dbReference type="Pfam" id="PF00071">
    <property type="entry name" value="Ras"/>
    <property type="match status" value="1"/>
</dbReference>
<dbReference type="PANTHER" id="PTHR47978">
    <property type="match status" value="1"/>
</dbReference>
<dbReference type="SMART" id="SM00173">
    <property type="entry name" value="RAS"/>
    <property type="match status" value="1"/>
</dbReference>
<accession>A0A9P8PPV3</accession>
<dbReference type="Proteomes" id="UP000769528">
    <property type="component" value="Unassembled WGS sequence"/>
</dbReference>
<dbReference type="SUPFAM" id="SSF52540">
    <property type="entry name" value="P-loop containing nucleoside triphosphate hydrolases"/>
    <property type="match status" value="1"/>
</dbReference>